<dbReference type="RefSeq" id="XP_019040319.1">
    <property type="nucleotide sequence ID" value="XM_019182684.1"/>
</dbReference>
<dbReference type="CDD" id="cd09083">
    <property type="entry name" value="EEP-1"/>
    <property type="match status" value="1"/>
</dbReference>
<dbReference type="Proteomes" id="UP000094112">
    <property type="component" value="Unassembled WGS sequence"/>
</dbReference>
<dbReference type="InterPro" id="IPR050410">
    <property type="entry name" value="CCR4/nocturin_mRNA_transcr"/>
</dbReference>
<evidence type="ECO:0000313" key="3">
    <source>
        <dbReference type="Proteomes" id="UP000094112"/>
    </source>
</evidence>
<dbReference type="EMBL" id="KV454209">
    <property type="protein sequence ID" value="ODQ61112.1"/>
    <property type="molecule type" value="Genomic_DNA"/>
</dbReference>
<protein>
    <recommendedName>
        <fullName evidence="1">Endonuclease/exonuclease/phosphatase domain-containing protein</fullName>
    </recommendedName>
</protein>
<dbReference type="OrthoDB" id="276515at2759"/>
<dbReference type="Gene3D" id="3.60.10.10">
    <property type="entry name" value="Endonuclease/exonuclease/phosphatase"/>
    <property type="match status" value="1"/>
</dbReference>
<organism evidence="2 3">
    <name type="scientific">Wickerhamomyces anomalus (strain ATCC 58044 / CBS 1984 / NCYC 433 / NRRL Y-366-8)</name>
    <name type="common">Yeast</name>
    <name type="synonym">Hansenula anomala</name>
    <dbReference type="NCBI Taxonomy" id="683960"/>
    <lineage>
        <taxon>Eukaryota</taxon>
        <taxon>Fungi</taxon>
        <taxon>Dikarya</taxon>
        <taxon>Ascomycota</taxon>
        <taxon>Saccharomycotina</taxon>
        <taxon>Saccharomycetes</taxon>
        <taxon>Phaffomycetales</taxon>
        <taxon>Wickerhamomycetaceae</taxon>
        <taxon>Wickerhamomyces</taxon>
    </lineage>
</organism>
<keyword evidence="3" id="KW-1185">Reference proteome</keyword>
<dbReference type="PANTHER" id="PTHR12121">
    <property type="entry name" value="CARBON CATABOLITE REPRESSOR PROTEIN 4"/>
    <property type="match status" value="1"/>
</dbReference>
<dbReference type="GO" id="GO:0000175">
    <property type="term" value="F:3'-5'-RNA exonuclease activity"/>
    <property type="evidence" value="ECO:0007669"/>
    <property type="project" value="TreeGrafter"/>
</dbReference>
<reference evidence="2 3" key="1">
    <citation type="journal article" date="2016" name="Proc. Natl. Acad. Sci. U.S.A.">
        <title>Comparative genomics of biotechnologically important yeasts.</title>
        <authorList>
            <person name="Riley R."/>
            <person name="Haridas S."/>
            <person name="Wolfe K.H."/>
            <person name="Lopes M.R."/>
            <person name="Hittinger C.T."/>
            <person name="Goeker M."/>
            <person name="Salamov A.A."/>
            <person name="Wisecaver J.H."/>
            <person name="Long T.M."/>
            <person name="Calvey C.H."/>
            <person name="Aerts A.L."/>
            <person name="Barry K.W."/>
            <person name="Choi C."/>
            <person name="Clum A."/>
            <person name="Coughlan A.Y."/>
            <person name="Deshpande S."/>
            <person name="Douglass A.P."/>
            <person name="Hanson S.J."/>
            <person name="Klenk H.-P."/>
            <person name="LaButti K.M."/>
            <person name="Lapidus A."/>
            <person name="Lindquist E.A."/>
            <person name="Lipzen A.M."/>
            <person name="Meier-Kolthoff J.P."/>
            <person name="Ohm R.A."/>
            <person name="Otillar R.P."/>
            <person name="Pangilinan J.L."/>
            <person name="Peng Y."/>
            <person name="Rokas A."/>
            <person name="Rosa C.A."/>
            <person name="Scheuner C."/>
            <person name="Sibirny A.A."/>
            <person name="Slot J.C."/>
            <person name="Stielow J.B."/>
            <person name="Sun H."/>
            <person name="Kurtzman C.P."/>
            <person name="Blackwell M."/>
            <person name="Grigoriev I.V."/>
            <person name="Jeffries T.W."/>
        </authorList>
    </citation>
    <scope>NUCLEOTIDE SEQUENCE [LARGE SCALE GENOMIC DNA]</scope>
    <source>
        <strain evidence="3">ATCC 58044 / CBS 1984 / NCYC 433 / NRRL Y-366-8</strain>
    </source>
</reference>
<dbReference type="InterPro" id="IPR036691">
    <property type="entry name" value="Endo/exonu/phosph_ase_sf"/>
</dbReference>
<feature type="domain" description="Endonuclease/exonuclease/phosphatase" evidence="1">
    <location>
        <begin position="25"/>
        <end position="264"/>
    </location>
</feature>
<accession>A0A1E3P842</accession>
<proteinExistence type="predicted"/>
<evidence type="ECO:0000313" key="2">
    <source>
        <dbReference type="EMBL" id="ODQ61112.1"/>
    </source>
</evidence>
<dbReference type="PANTHER" id="PTHR12121:SF36">
    <property type="entry name" value="ENDONUCLEASE_EXONUCLEASE_PHOSPHATASE DOMAIN-CONTAINING PROTEIN"/>
    <property type="match status" value="1"/>
</dbReference>
<dbReference type="InterPro" id="IPR005135">
    <property type="entry name" value="Endo/exonuclease/phosphatase"/>
</dbReference>
<dbReference type="SUPFAM" id="SSF56219">
    <property type="entry name" value="DNase I-like"/>
    <property type="match status" value="1"/>
</dbReference>
<sequence length="273" mass="31343">MSDNTTSGALNFKLYSHNIRYDNKNISGGEKPWSQRKQEIYKSIKFNGFNTKTVVTLQEVLKNQLDDLLKLLNEEKDLGWTYFGVGRNDGKEAGEYSPILYNKNDFKLIDSSTFWLSETPDVPSRGWDADQTRIVSWARLKPVDKGQSINVFNTHLDHIGVVARKESVKLIANKTVSYNSDISFITGDFNSEPKEEAYQTLSKVFKDSRLYNDNKYGFDNTFTGFDTKSRHKVIDYVFFDPRLTTIQGFAVLDNHFDGIYSSDHRPLLVEISL</sequence>
<dbReference type="AlphaFoldDB" id="A0A1E3P842"/>
<dbReference type="GeneID" id="30199930"/>
<name>A0A1E3P842_WICAA</name>
<dbReference type="Pfam" id="PF03372">
    <property type="entry name" value="Exo_endo_phos"/>
    <property type="match status" value="1"/>
</dbReference>
<gene>
    <name evidence="2" type="ORF">WICANDRAFT_52016</name>
</gene>
<evidence type="ECO:0000259" key="1">
    <source>
        <dbReference type="Pfam" id="PF03372"/>
    </source>
</evidence>